<protein>
    <recommendedName>
        <fullName evidence="7">MgtC/SapB/SrpB/YhiD N-terminal domain-containing protein</fullName>
    </recommendedName>
</protein>
<dbReference type="InterPro" id="IPR049177">
    <property type="entry name" value="MgtC_SapB_SrpB_YhiD_N"/>
</dbReference>
<keyword evidence="4 6" id="KW-1133">Transmembrane helix</keyword>
<sequence>MYNEFVIIAKLLISGMVGYLIGRERKKNDKPGGSRTFALVCLGSALTSLISLELIKIPLPQGVVINFTRMITYTIVSMGFLGSGIIVHNKGSIGGLTTAGSLFAIVPIGICIGLGYYFLGITTSVITYIVLELKNWIGEENG</sequence>
<dbReference type="PRINTS" id="PR01837">
    <property type="entry name" value="MGTCSAPBPROT"/>
</dbReference>
<dbReference type="PANTHER" id="PTHR33778:SF1">
    <property type="entry name" value="MAGNESIUM TRANSPORTER YHID-RELATED"/>
    <property type="match status" value="1"/>
</dbReference>
<gene>
    <name evidence="8" type="ORF">LCGC14_1932210</name>
</gene>
<evidence type="ECO:0000256" key="4">
    <source>
        <dbReference type="ARBA" id="ARBA00022989"/>
    </source>
</evidence>
<dbReference type="Pfam" id="PF02308">
    <property type="entry name" value="MgtC"/>
    <property type="match status" value="1"/>
</dbReference>
<dbReference type="AlphaFoldDB" id="A0A0F9IK91"/>
<evidence type="ECO:0000256" key="5">
    <source>
        <dbReference type="ARBA" id="ARBA00023136"/>
    </source>
</evidence>
<dbReference type="GO" id="GO:0005886">
    <property type="term" value="C:plasma membrane"/>
    <property type="evidence" value="ECO:0007669"/>
    <property type="project" value="UniProtKB-SubCell"/>
</dbReference>
<evidence type="ECO:0000256" key="1">
    <source>
        <dbReference type="ARBA" id="ARBA00004651"/>
    </source>
</evidence>
<keyword evidence="2" id="KW-1003">Cell membrane</keyword>
<keyword evidence="5 6" id="KW-0472">Membrane</keyword>
<dbReference type="EMBL" id="LAZR01020767">
    <property type="protein sequence ID" value="KKL87687.1"/>
    <property type="molecule type" value="Genomic_DNA"/>
</dbReference>
<organism evidence="8">
    <name type="scientific">marine sediment metagenome</name>
    <dbReference type="NCBI Taxonomy" id="412755"/>
    <lineage>
        <taxon>unclassified sequences</taxon>
        <taxon>metagenomes</taxon>
        <taxon>ecological metagenomes</taxon>
    </lineage>
</organism>
<evidence type="ECO:0000259" key="7">
    <source>
        <dbReference type="Pfam" id="PF02308"/>
    </source>
</evidence>
<feature type="domain" description="MgtC/SapB/SrpB/YhiD N-terminal" evidence="7">
    <location>
        <begin position="11"/>
        <end position="137"/>
    </location>
</feature>
<dbReference type="PANTHER" id="PTHR33778">
    <property type="entry name" value="PROTEIN MGTC"/>
    <property type="match status" value="1"/>
</dbReference>
<dbReference type="InterPro" id="IPR003416">
    <property type="entry name" value="MgtC/SapB/SrpB/YhiD_fam"/>
</dbReference>
<feature type="transmembrane region" description="Helical" evidence="6">
    <location>
        <begin position="67"/>
        <end position="87"/>
    </location>
</feature>
<proteinExistence type="predicted"/>
<evidence type="ECO:0000313" key="8">
    <source>
        <dbReference type="EMBL" id="KKL87687.1"/>
    </source>
</evidence>
<keyword evidence="3 6" id="KW-0812">Transmembrane</keyword>
<name>A0A0F9IK91_9ZZZZ</name>
<feature type="transmembrane region" description="Helical" evidence="6">
    <location>
        <begin position="34"/>
        <end position="55"/>
    </location>
</feature>
<evidence type="ECO:0000256" key="2">
    <source>
        <dbReference type="ARBA" id="ARBA00022475"/>
    </source>
</evidence>
<feature type="transmembrane region" description="Helical" evidence="6">
    <location>
        <begin position="99"/>
        <end position="119"/>
    </location>
</feature>
<evidence type="ECO:0000256" key="6">
    <source>
        <dbReference type="SAM" id="Phobius"/>
    </source>
</evidence>
<evidence type="ECO:0000256" key="3">
    <source>
        <dbReference type="ARBA" id="ARBA00022692"/>
    </source>
</evidence>
<feature type="transmembrane region" description="Helical" evidence="6">
    <location>
        <begin position="6"/>
        <end position="22"/>
    </location>
</feature>
<accession>A0A0F9IK91</accession>
<comment type="subcellular location">
    <subcellularLocation>
        <location evidence="1">Cell membrane</location>
        <topology evidence="1">Multi-pass membrane protein</topology>
    </subcellularLocation>
</comment>
<reference evidence="8" key="1">
    <citation type="journal article" date="2015" name="Nature">
        <title>Complex archaea that bridge the gap between prokaryotes and eukaryotes.</title>
        <authorList>
            <person name="Spang A."/>
            <person name="Saw J.H."/>
            <person name="Jorgensen S.L."/>
            <person name="Zaremba-Niedzwiedzka K."/>
            <person name="Martijn J."/>
            <person name="Lind A.E."/>
            <person name="van Eijk R."/>
            <person name="Schleper C."/>
            <person name="Guy L."/>
            <person name="Ettema T.J."/>
        </authorList>
    </citation>
    <scope>NUCLEOTIDE SEQUENCE</scope>
</reference>
<comment type="caution">
    <text evidence="8">The sequence shown here is derived from an EMBL/GenBank/DDBJ whole genome shotgun (WGS) entry which is preliminary data.</text>
</comment>